<dbReference type="Pfam" id="PF05239">
    <property type="entry name" value="PRC"/>
    <property type="match status" value="1"/>
</dbReference>
<evidence type="ECO:0000313" key="2">
    <source>
        <dbReference type="EMBL" id="SDC61585.1"/>
    </source>
</evidence>
<dbReference type="InterPro" id="IPR027275">
    <property type="entry name" value="PRC-brl_dom"/>
</dbReference>
<dbReference type="Gene3D" id="2.30.30.240">
    <property type="entry name" value="PRC-barrel domain"/>
    <property type="match status" value="1"/>
</dbReference>
<evidence type="ECO:0000259" key="1">
    <source>
        <dbReference type="Pfam" id="PF05239"/>
    </source>
</evidence>
<organism evidence="2 3">
    <name type="scientific">Terribacillus halophilus</name>
    <dbReference type="NCBI Taxonomy" id="361279"/>
    <lineage>
        <taxon>Bacteria</taxon>
        <taxon>Bacillati</taxon>
        <taxon>Bacillota</taxon>
        <taxon>Bacilli</taxon>
        <taxon>Bacillales</taxon>
        <taxon>Bacillaceae</taxon>
        <taxon>Terribacillus</taxon>
    </lineage>
</organism>
<evidence type="ECO:0000313" key="3">
    <source>
        <dbReference type="Proteomes" id="UP000198666"/>
    </source>
</evidence>
<dbReference type="NCBIfam" id="TIGR02888">
    <property type="entry name" value="spore_YlmC_YmxH"/>
    <property type="match status" value="1"/>
</dbReference>
<dbReference type="InterPro" id="IPR011033">
    <property type="entry name" value="PRC_barrel-like_sf"/>
</dbReference>
<dbReference type="EMBL" id="FMZB01000003">
    <property type="protein sequence ID" value="SDC61585.1"/>
    <property type="molecule type" value="Genomic_DNA"/>
</dbReference>
<name>A0A1G6N376_9BACI</name>
<dbReference type="SUPFAM" id="SSF50346">
    <property type="entry name" value="PRC-barrel domain"/>
    <property type="match status" value="1"/>
</dbReference>
<dbReference type="RefSeq" id="WP_093726550.1">
    <property type="nucleotide sequence ID" value="NZ_FMZB01000003.1"/>
</dbReference>
<sequence>MRFKDIGDKEIIDVNNGERLGVLGQTDIEFNPVTGKIDAFLIPNYKWFGLRKEGSDNRIAWEEIQTVGKHMILIKT</sequence>
<reference evidence="3" key="1">
    <citation type="submission" date="2016-10" db="EMBL/GenBank/DDBJ databases">
        <authorList>
            <person name="Varghese N."/>
            <person name="Submissions S."/>
        </authorList>
    </citation>
    <scope>NUCLEOTIDE SEQUENCE [LARGE SCALE GENOMIC DNA]</scope>
    <source>
        <strain evidence="3">DSM 21620</strain>
    </source>
</reference>
<accession>A0A1G6N376</accession>
<dbReference type="PANTHER" id="PTHR40061:SF2">
    <property type="entry name" value="PRC-BARREL DOMAIN-CONTAINING PROTEIN"/>
    <property type="match status" value="1"/>
</dbReference>
<dbReference type="InterPro" id="IPR014238">
    <property type="entry name" value="Spore_YlmC/YmxH"/>
</dbReference>
<dbReference type="STRING" id="361279.SAMN05421663_103143"/>
<proteinExistence type="predicted"/>
<keyword evidence="3" id="KW-1185">Reference proteome</keyword>
<dbReference type="AlphaFoldDB" id="A0A1G6N376"/>
<dbReference type="PANTHER" id="PTHR40061">
    <property type="entry name" value="SPORULATION PROTEIN YLMC-RELATED"/>
    <property type="match status" value="1"/>
</dbReference>
<protein>
    <submittedName>
        <fullName evidence="2">Sporulation protein, YlmC/YmxH family</fullName>
    </submittedName>
</protein>
<dbReference type="OrthoDB" id="2468688at2"/>
<dbReference type="Proteomes" id="UP000198666">
    <property type="component" value="Unassembled WGS sequence"/>
</dbReference>
<feature type="domain" description="PRC-barrel" evidence="1">
    <location>
        <begin position="2"/>
        <end position="75"/>
    </location>
</feature>
<gene>
    <name evidence="2" type="ORF">SAMN05421663_103143</name>
</gene>